<organism evidence="1 2">
    <name type="scientific">Botryobasidium botryosum (strain FD-172 SS1)</name>
    <dbReference type="NCBI Taxonomy" id="930990"/>
    <lineage>
        <taxon>Eukaryota</taxon>
        <taxon>Fungi</taxon>
        <taxon>Dikarya</taxon>
        <taxon>Basidiomycota</taxon>
        <taxon>Agaricomycotina</taxon>
        <taxon>Agaricomycetes</taxon>
        <taxon>Cantharellales</taxon>
        <taxon>Botryobasidiaceae</taxon>
        <taxon>Botryobasidium</taxon>
    </lineage>
</organism>
<keyword evidence="2" id="KW-1185">Reference proteome</keyword>
<dbReference type="HOGENOM" id="CLU_508967_0_0_1"/>
<dbReference type="EMBL" id="KL198041">
    <property type="protein sequence ID" value="KDQ13802.1"/>
    <property type="molecule type" value="Genomic_DNA"/>
</dbReference>
<evidence type="ECO:0000313" key="1">
    <source>
        <dbReference type="EMBL" id="KDQ13802.1"/>
    </source>
</evidence>
<dbReference type="InParanoid" id="A0A067MPL3"/>
<dbReference type="InterPro" id="IPR036047">
    <property type="entry name" value="F-box-like_dom_sf"/>
</dbReference>
<dbReference type="Proteomes" id="UP000027195">
    <property type="component" value="Unassembled WGS sequence"/>
</dbReference>
<dbReference type="OrthoDB" id="61110at2759"/>
<proteinExistence type="predicted"/>
<evidence type="ECO:0008006" key="3">
    <source>
        <dbReference type="Google" id="ProtNLM"/>
    </source>
</evidence>
<dbReference type="AlphaFoldDB" id="A0A067MPL3"/>
<sequence>MHSPTLASIPPEVLTDNILLRLPLRDLIAISACDKYLAILCNSDALWQRKLRLDYDFTVPRDRPLENVSLKTVYQRIGSPRLFVWKCEHITHPVPSHRDFCELKVDRRVVSLVATHSAFYALDDEGKLYAWGEKVHWRRLLTYKFPFGSEVLPVHIKLPTPIRAISCGSIWITAIDTFSHVWFIPDWKQAYRIVNPMLEQLSSEAQVAQVESGWRFIAILTRSGELHVVQPRSGIPNPGQNLELNGSIIWNTPLRLATMPPLPNLPAINVGEEEALSPKLVKIAASEATIIGLTDQGHVLQLSIPVAVGESILFEALECGKIQWEYLPFLSEVEKVRTDPMYSPPETEFEKMDPWTQHVTRFSRVFGRCPPPPYGFLQMPPRIVPTPPCILKISEIFISDNDICAYSTGPSSTILIGSTGMRASDRAEVFPAHQNRPVAHFARTEHTAAFLTPQGKIMGWERTARGKYADEPSMMTIPDSTKGWLFLSITAAGCHFSGLAIEWEELDADTTNAYESASEDEGDD</sequence>
<dbReference type="Gene3D" id="2.130.10.30">
    <property type="entry name" value="Regulator of chromosome condensation 1/beta-lactamase-inhibitor protein II"/>
    <property type="match status" value="1"/>
</dbReference>
<gene>
    <name evidence="1" type="ORF">BOTBODRAFT_175227</name>
</gene>
<reference evidence="2" key="1">
    <citation type="journal article" date="2014" name="Proc. Natl. Acad. Sci. U.S.A.">
        <title>Extensive sampling of basidiomycete genomes demonstrates inadequacy of the white-rot/brown-rot paradigm for wood decay fungi.</title>
        <authorList>
            <person name="Riley R."/>
            <person name="Salamov A.A."/>
            <person name="Brown D.W."/>
            <person name="Nagy L.G."/>
            <person name="Floudas D."/>
            <person name="Held B.W."/>
            <person name="Levasseur A."/>
            <person name="Lombard V."/>
            <person name="Morin E."/>
            <person name="Otillar R."/>
            <person name="Lindquist E.A."/>
            <person name="Sun H."/>
            <person name="LaButti K.M."/>
            <person name="Schmutz J."/>
            <person name="Jabbour D."/>
            <person name="Luo H."/>
            <person name="Baker S.E."/>
            <person name="Pisabarro A.G."/>
            <person name="Walton J.D."/>
            <person name="Blanchette R.A."/>
            <person name="Henrissat B."/>
            <person name="Martin F."/>
            <person name="Cullen D."/>
            <person name="Hibbett D.S."/>
            <person name="Grigoriev I.V."/>
        </authorList>
    </citation>
    <scope>NUCLEOTIDE SEQUENCE [LARGE SCALE GENOMIC DNA]</scope>
    <source>
        <strain evidence="2">FD-172 SS1</strain>
    </source>
</reference>
<evidence type="ECO:0000313" key="2">
    <source>
        <dbReference type="Proteomes" id="UP000027195"/>
    </source>
</evidence>
<protein>
    <recommendedName>
        <fullName evidence="3">F-box domain-containing protein</fullName>
    </recommendedName>
</protein>
<dbReference type="InterPro" id="IPR009091">
    <property type="entry name" value="RCC1/BLIP-II"/>
</dbReference>
<dbReference type="STRING" id="930990.A0A067MPL3"/>
<dbReference type="SUPFAM" id="SSF81383">
    <property type="entry name" value="F-box domain"/>
    <property type="match status" value="1"/>
</dbReference>
<accession>A0A067MPL3</accession>
<dbReference type="SUPFAM" id="SSF50985">
    <property type="entry name" value="RCC1/BLIP-II"/>
    <property type="match status" value="1"/>
</dbReference>
<name>A0A067MPL3_BOTB1</name>